<protein>
    <submittedName>
        <fullName evidence="2">Uncharacterized protein</fullName>
    </submittedName>
</protein>
<evidence type="ECO:0000313" key="2">
    <source>
        <dbReference type="EMBL" id="GAA0470141.1"/>
    </source>
</evidence>
<keyword evidence="3" id="KW-1185">Reference proteome</keyword>
<accession>A0ABN1A8B7</accession>
<name>A0ABN1A8B7_9ACTN</name>
<reference evidence="2 3" key="1">
    <citation type="journal article" date="2019" name="Int. J. Syst. Evol. Microbiol.">
        <title>The Global Catalogue of Microorganisms (GCM) 10K type strain sequencing project: providing services to taxonomists for standard genome sequencing and annotation.</title>
        <authorList>
            <consortium name="The Broad Institute Genomics Platform"/>
            <consortium name="The Broad Institute Genome Sequencing Center for Infectious Disease"/>
            <person name="Wu L."/>
            <person name="Ma J."/>
        </authorList>
    </citation>
    <scope>NUCLEOTIDE SEQUENCE [LARGE SCALE GENOMIC DNA]</scope>
    <source>
        <strain evidence="2 3">JCM 4805</strain>
    </source>
</reference>
<gene>
    <name evidence="2" type="ORF">GCM10010361_37950</name>
</gene>
<dbReference type="EMBL" id="BAAABY010000026">
    <property type="protein sequence ID" value="GAA0470141.1"/>
    <property type="molecule type" value="Genomic_DNA"/>
</dbReference>
<organism evidence="2 3">
    <name type="scientific">Streptomyces olivaceiscleroticus</name>
    <dbReference type="NCBI Taxonomy" id="68245"/>
    <lineage>
        <taxon>Bacteria</taxon>
        <taxon>Bacillati</taxon>
        <taxon>Actinomycetota</taxon>
        <taxon>Actinomycetes</taxon>
        <taxon>Kitasatosporales</taxon>
        <taxon>Streptomycetaceae</taxon>
        <taxon>Streptomyces</taxon>
    </lineage>
</organism>
<dbReference type="RefSeq" id="WP_346096155.1">
    <property type="nucleotide sequence ID" value="NZ_BAAABY010000026.1"/>
</dbReference>
<comment type="caution">
    <text evidence="2">The sequence shown here is derived from an EMBL/GenBank/DDBJ whole genome shotgun (WGS) entry which is preliminary data.</text>
</comment>
<keyword evidence="1" id="KW-0175">Coiled coil</keyword>
<dbReference type="Proteomes" id="UP001500909">
    <property type="component" value="Unassembled WGS sequence"/>
</dbReference>
<evidence type="ECO:0000313" key="3">
    <source>
        <dbReference type="Proteomes" id="UP001500909"/>
    </source>
</evidence>
<proteinExistence type="predicted"/>
<evidence type="ECO:0000256" key="1">
    <source>
        <dbReference type="SAM" id="Coils"/>
    </source>
</evidence>
<feature type="coiled-coil region" evidence="1">
    <location>
        <begin position="38"/>
        <end position="68"/>
    </location>
</feature>
<sequence>MANSLLVAVISVVGTLAGGGLTAAVTFRSERRKDAALAEQQRLQLLSAEQQQAQLLQAEERRQVRELQIDHRRQVYQQFLTDAHAVNHDGGRLGDMIMRSHFEAVDDIDALAAEVDAAVKAAGGSVHKVQLEGPEAVSQLADELMACLSQLPPTLNMLRRWRQDGSRGGPGEETPVESWFQVHSHLNDRLDAFVAAARGAMDDLLRVNQSER</sequence>